<comment type="subcellular location">
    <subcellularLocation>
        <location evidence="15">Plastid</location>
        <location evidence="15">Chloroplast outer membrane</location>
        <topology evidence="15">Single-pass membrane protein</topology>
    </subcellularLocation>
</comment>
<dbReference type="PROSITE" id="PS51720">
    <property type="entry name" value="G_AIG1"/>
    <property type="match status" value="1"/>
</dbReference>
<evidence type="ECO:0000256" key="14">
    <source>
        <dbReference type="ARBA" id="ARBA00023136"/>
    </source>
</evidence>
<dbReference type="GO" id="GO:0005525">
    <property type="term" value="F:GTP binding"/>
    <property type="evidence" value="ECO:0007669"/>
    <property type="project" value="UniProtKB-KW"/>
</dbReference>
<evidence type="ECO:0000256" key="1">
    <source>
        <dbReference type="ARBA" id="ARBA00001946"/>
    </source>
</evidence>
<dbReference type="PANTHER" id="PTHR10903:SF127">
    <property type="entry name" value="TRANSLOCASE OF CHLOROPLAST 159, CHLOROPLASTIC-LIKE"/>
    <property type="match status" value="1"/>
</dbReference>
<evidence type="ECO:0000256" key="10">
    <source>
        <dbReference type="ARBA" id="ARBA00022842"/>
    </source>
</evidence>
<dbReference type="FunFam" id="3.40.50.300:FF:000413">
    <property type="entry name" value="Translocase of chloroplast 120, chloroplastic"/>
    <property type="match status" value="1"/>
</dbReference>
<dbReference type="NCBIfam" id="TIGR00993">
    <property type="entry name" value="3a0901s04IAP86"/>
    <property type="match status" value="1"/>
</dbReference>
<keyword evidence="2" id="KW-0813">Transport</keyword>
<dbReference type="GO" id="GO:0015031">
    <property type="term" value="P:protein transport"/>
    <property type="evidence" value="ECO:0007669"/>
    <property type="project" value="UniProtKB-KW"/>
</dbReference>
<name>A0ABD2YL35_9GENT</name>
<evidence type="ECO:0000256" key="15">
    <source>
        <dbReference type="ARBA" id="ARBA00023766"/>
    </source>
</evidence>
<keyword evidence="7" id="KW-0547">Nucleotide-binding</keyword>
<dbReference type="Pfam" id="PF11886">
    <property type="entry name" value="TOC159_MAD"/>
    <property type="match status" value="1"/>
</dbReference>
<evidence type="ECO:0000256" key="9">
    <source>
        <dbReference type="ARBA" id="ARBA00022805"/>
    </source>
</evidence>
<keyword evidence="13" id="KW-0342">GTP-binding</keyword>
<evidence type="ECO:0000256" key="17">
    <source>
        <dbReference type="SAM" id="MobiDB-lite"/>
    </source>
</evidence>
<keyword evidence="9" id="KW-1002">Plastid outer membrane</keyword>
<dbReference type="InterPro" id="IPR045058">
    <property type="entry name" value="GIMA/IAN/Toc"/>
</dbReference>
<feature type="domain" description="AIG1-type G" evidence="18">
    <location>
        <begin position="728"/>
        <end position="966"/>
    </location>
</feature>
<evidence type="ECO:0000256" key="8">
    <source>
        <dbReference type="ARBA" id="ARBA00022801"/>
    </source>
</evidence>
<keyword evidence="20" id="KW-1185">Reference proteome</keyword>
<dbReference type="Proteomes" id="UP001630127">
    <property type="component" value="Unassembled WGS sequence"/>
</dbReference>
<keyword evidence="4" id="KW-0934">Plastid</keyword>
<evidence type="ECO:0000256" key="6">
    <source>
        <dbReference type="ARBA" id="ARBA00022723"/>
    </source>
</evidence>
<evidence type="ECO:0000313" key="20">
    <source>
        <dbReference type="Proteomes" id="UP001630127"/>
    </source>
</evidence>
<dbReference type="InterPro" id="IPR005690">
    <property type="entry name" value="Toc86_159"/>
</dbReference>
<evidence type="ECO:0000259" key="18">
    <source>
        <dbReference type="PROSITE" id="PS51720"/>
    </source>
</evidence>
<keyword evidence="8" id="KW-0378">Hydrolase</keyword>
<keyword evidence="12" id="KW-1133">Transmembrane helix</keyword>
<feature type="compositionally biased region" description="Polar residues" evidence="17">
    <location>
        <begin position="306"/>
        <end position="329"/>
    </location>
</feature>
<evidence type="ECO:0000256" key="11">
    <source>
        <dbReference type="ARBA" id="ARBA00022927"/>
    </source>
</evidence>
<proteinExistence type="inferred from homology"/>
<keyword evidence="10" id="KW-0460">Magnesium</keyword>
<gene>
    <name evidence="19" type="ORF">ACH5RR_033482</name>
</gene>
<dbReference type="Gene3D" id="3.40.50.300">
    <property type="entry name" value="P-loop containing nucleotide triphosphate hydrolases"/>
    <property type="match status" value="1"/>
</dbReference>
<dbReference type="InterPro" id="IPR006703">
    <property type="entry name" value="G_AIG1"/>
</dbReference>
<evidence type="ECO:0000256" key="4">
    <source>
        <dbReference type="ARBA" id="ARBA00022640"/>
    </source>
</evidence>
<keyword evidence="11" id="KW-0653">Protein transport</keyword>
<comment type="cofactor">
    <cofactor evidence="1">
        <name>Mg(2+)</name>
        <dbReference type="ChEBI" id="CHEBI:18420"/>
    </cofactor>
</comment>
<dbReference type="PANTHER" id="PTHR10903">
    <property type="entry name" value="GTPASE, IMAP FAMILY MEMBER-RELATED"/>
    <property type="match status" value="1"/>
</dbReference>
<keyword evidence="14" id="KW-0472">Membrane</keyword>
<feature type="region of interest" description="Disordered" evidence="17">
    <location>
        <begin position="302"/>
        <end position="329"/>
    </location>
</feature>
<dbReference type="SUPFAM" id="SSF52540">
    <property type="entry name" value="P-loop containing nucleoside triphosphate hydrolases"/>
    <property type="match status" value="1"/>
</dbReference>
<evidence type="ECO:0000256" key="5">
    <source>
        <dbReference type="ARBA" id="ARBA00022692"/>
    </source>
</evidence>
<dbReference type="EMBL" id="JBJUIK010000013">
    <property type="protein sequence ID" value="KAL3508100.1"/>
    <property type="molecule type" value="Genomic_DNA"/>
</dbReference>
<protein>
    <recommendedName>
        <fullName evidence="18">AIG1-type G domain-containing protein</fullName>
    </recommendedName>
</protein>
<sequence>MDSKRVLGVPVSATESAPPMILSTASTGIRAPLTLDDSDIEYGSVKDSVFSSCGSDIGLDSDGFLSGEEGFETASERAFVVETKNVEIDKETHFVQEYVVSRPIVKNPPEEINDESSSGREFDDFRPFLNYSDVEIVEDNDVVEEYSSDSRPFLAVSEDVGTSLEEEDENAAGVVNIGIPLLQKQGIPIAKLSGDSDDDSLGNESVEEEPVLGSVRVPSSGVLERLISAPKVRVLEVGEGDDSASVSDYGSEAEVVEDSILVGGENRGEKQMVCDLISAENVIEDKDPDIAEVAIGTEIHQDIQKSNRNNGESSVGLGNNVTNPDPSSLIIQESNDSDILETDGMEEVEQVFPCELSEVKVTQVKAKDNSGAASLDGGNCANKNLDATGDIVLSQPNNSGKSPCETEQKIDQNLKSHYYDDPNHVESKDNATREKELQIMNYLKFSDALVAQEPECSMNGHSVDVNQRLTMDDVLCSEVPLPQAVLQCTKLEPEGTCEMEVNSNLVEEEEDLVAPDVTENSEFEGSDGVNTVLQTEQFHAPSPLAQGESSHSHLETVDAHVVTDLGNDQDTHNHIEGEEIVNSFSLAELLKTATGVKSESSSFMFTSADGSRPFPQEQPASLDSKFIGLRPTAELRHTPFTPGPMDNGESVEILTHGEKKKLDRLQEIRVKFLQLVYRLNRSPEESVAVNVLYQLELAAGRPSAQAFNFDLAKQAAMQLEAEGKNDLRFSLNILVIGKSGVGKSATINSIFGEEKATVNAFEAATTSVKEIMGTLNGIQVRVLDTPGFRTSLRDQSFNRKIVSSIKKFTKKLPPDVVLYVDRIDTQTSDLSDLPLLKLVTSYLGSSIWYSTIVTLTHAASTPPEGPSGYPLSYNIFVSQQSHVVQQLISHSVGNLHNMKPGMIPVALIENRSMMNKNEQTFLPIEESWRSQLLLLCYSMKILSEIESVVKNNEAVEYRRLFGFRVPSPSLPYFMPSLLQSNAHPKLSTIEGGEDVDSDIELAYSSDHDQESEDEYDQLLPFKPLKKSEIAKLNKEQKKAYFEEYDYHVKLLQKKQWIEEVRRFQDAKEKRKAGPEDYSNMEEDQVSDMDHSGTVTVPLSDMVLPPSFDGDNPAYRYRHLESSARFLTRPVLDLHGWDHDCGYDGVSIEDNLTIAGCFPAIVAIQLTKDKEKFNMHLNSSIAAKHGDEGSTMAGLDIEPIGKQIAFILKAETKLRNFKVNRTAAGVSITFLGKNVISGLKVEDQMKLGKHLVLVGSTGLVKCENDAAFGANLGIRLRENDYPIGQDRSTLGLSLMSWRGDLLWGLNLQSQFSVRRNSKMSVQAGYNSKRSGQVSVRISSSDQLLIATLGILPIANAIWRNLFTPVDQR</sequence>
<dbReference type="GO" id="GO:0016787">
    <property type="term" value="F:hydrolase activity"/>
    <property type="evidence" value="ECO:0007669"/>
    <property type="project" value="UniProtKB-KW"/>
</dbReference>
<evidence type="ECO:0000256" key="3">
    <source>
        <dbReference type="ARBA" id="ARBA00022528"/>
    </source>
</evidence>
<evidence type="ECO:0000256" key="7">
    <source>
        <dbReference type="ARBA" id="ARBA00022741"/>
    </source>
</evidence>
<keyword evidence="3" id="KW-0150">Chloroplast</keyword>
<comment type="caution">
    <text evidence="19">The sequence shown here is derived from an EMBL/GenBank/DDBJ whole genome shotgun (WGS) entry which is preliminary data.</text>
</comment>
<evidence type="ECO:0000256" key="16">
    <source>
        <dbReference type="ARBA" id="ARBA00023775"/>
    </source>
</evidence>
<reference evidence="19 20" key="1">
    <citation type="submission" date="2024-11" db="EMBL/GenBank/DDBJ databases">
        <title>A near-complete genome assembly of Cinchona calisaya.</title>
        <authorList>
            <person name="Lian D.C."/>
            <person name="Zhao X.W."/>
            <person name="Wei L."/>
        </authorList>
    </citation>
    <scope>NUCLEOTIDE SEQUENCE [LARGE SCALE GENOMIC DNA]</scope>
    <source>
        <tissue evidence="19">Nenye</tissue>
    </source>
</reference>
<evidence type="ECO:0000256" key="2">
    <source>
        <dbReference type="ARBA" id="ARBA00022448"/>
    </source>
</evidence>
<dbReference type="GO" id="GO:0046872">
    <property type="term" value="F:metal ion binding"/>
    <property type="evidence" value="ECO:0007669"/>
    <property type="project" value="UniProtKB-KW"/>
</dbReference>
<evidence type="ECO:0000256" key="12">
    <source>
        <dbReference type="ARBA" id="ARBA00022989"/>
    </source>
</evidence>
<dbReference type="GO" id="GO:0009707">
    <property type="term" value="C:chloroplast outer membrane"/>
    <property type="evidence" value="ECO:0007669"/>
    <property type="project" value="UniProtKB-SubCell"/>
</dbReference>
<keyword evidence="5" id="KW-0812">Transmembrane</keyword>
<feature type="region of interest" description="Disordered" evidence="17">
    <location>
        <begin position="1067"/>
        <end position="1087"/>
    </location>
</feature>
<dbReference type="Pfam" id="PF04548">
    <property type="entry name" value="AIG1"/>
    <property type="match status" value="1"/>
</dbReference>
<dbReference type="InterPro" id="IPR024283">
    <property type="entry name" value="TOC159_MAD"/>
</dbReference>
<dbReference type="InterPro" id="IPR027417">
    <property type="entry name" value="P-loop_NTPase"/>
</dbReference>
<keyword evidence="6" id="KW-0479">Metal-binding</keyword>
<accession>A0ABD2YL35</accession>
<evidence type="ECO:0000313" key="19">
    <source>
        <dbReference type="EMBL" id="KAL3508100.1"/>
    </source>
</evidence>
<comment type="similarity">
    <text evidence="16">Belongs to the TRAFAC class TrmE-Era-EngA-EngB-Septin-like GTPase superfamily. AIG1/Toc34/Toc159-like paraseptin GTPase family. TOC159 subfamily.</text>
</comment>
<evidence type="ECO:0000256" key="13">
    <source>
        <dbReference type="ARBA" id="ARBA00023134"/>
    </source>
</evidence>
<organism evidence="19 20">
    <name type="scientific">Cinchona calisaya</name>
    <dbReference type="NCBI Taxonomy" id="153742"/>
    <lineage>
        <taxon>Eukaryota</taxon>
        <taxon>Viridiplantae</taxon>
        <taxon>Streptophyta</taxon>
        <taxon>Embryophyta</taxon>
        <taxon>Tracheophyta</taxon>
        <taxon>Spermatophyta</taxon>
        <taxon>Magnoliopsida</taxon>
        <taxon>eudicotyledons</taxon>
        <taxon>Gunneridae</taxon>
        <taxon>Pentapetalae</taxon>
        <taxon>asterids</taxon>
        <taxon>lamiids</taxon>
        <taxon>Gentianales</taxon>
        <taxon>Rubiaceae</taxon>
        <taxon>Cinchonoideae</taxon>
        <taxon>Cinchoneae</taxon>
        <taxon>Cinchona</taxon>
    </lineage>
</organism>